<dbReference type="Proteomes" id="UP001224644">
    <property type="component" value="Unassembled WGS sequence"/>
</dbReference>
<dbReference type="SUPFAM" id="SSF89447">
    <property type="entry name" value="AbrB/MazE/MraZ-like"/>
    <property type="match status" value="1"/>
</dbReference>
<protein>
    <submittedName>
        <fullName evidence="1">AbrB/MazE/SpoVT family DNA-binding domain-containing protein</fullName>
    </submittedName>
</protein>
<accession>A0ABT8BM44</accession>
<evidence type="ECO:0000313" key="1">
    <source>
        <dbReference type="EMBL" id="MDN3592284.1"/>
    </source>
</evidence>
<name>A0ABT8BM44_9HYPH</name>
<comment type="caution">
    <text evidence="1">The sequence shown here is derived from an EMBL/GenBank/DDBJ whole genome shotgun (WGS) entry which is preliminary data.</text>
</comment>
<sequence length="76" mass="8402">MIERRVGLQRKGTGQAIEIPAEFALPGEEALLPIEGGRLTLVPLTRPSLLETLSDLETIDEDWPDIEDRLPEPVAL</sequence>
<reference evidence="2" key="1">
    <citation type="journal article" date="2019" name="Int. J. Syst. Evol. Microbiol.">
        <title>The Global Catalogue of Microorganisms (GCM) 10K type strain sequencing project: providing services to taxonomists for standard genome sequencing and annotation.</title>
        <authorList>
            <consortium name="The Broad Institute Genomics Platform"/>
            <consortium name="The Broad Institute Genome Sequencing Center for Infectious Disease"/>
            <person name="Wu L."/>
            <person name="Ma J."/>
        </authorList>
    </citation>
    <scope>NUCLEOTIDE SEQUENCE [LARGE SCALE GENOMIC DNA]</scope>
    <source>
        <strain evidence="2">CECT 7069</strain>
    </source>
</reference>
<organism evidence="1 2">
    <name type="scientific">Methylobacterium adhaesivum</name>
    <dbReference type="NCBI Taxonomy" id="333297"/>
    <lineage>
        <taxon>Bacteria</taxon>
        <taxon>Pseudomonadati</taxon>
        <taxon>Pseudomonadota</taxon>
        <taxon>Alphaproteobacteria</taxon>
        <taxon>Hyphomicrobiales</taxon>
        <taxon>Methylobacteriaceae</taxon>
        <taxon>Methylobacterium</taxon>
    </lineage>
</organism>
<gene>
    <name evidence="1" type="ORF">QWZ12_16955</name>
</gene>
<keyword evidence="1" id="KW-0238">DNA-binding</keyword>
<keyword evidence="2" id="KW-1185">Reference proteome</keyword>
<dbReference type="InterPro" id="IPR037914">
    <property type="entry name" value="SpoVT-AbrB_sf"/>
</dbReference>
<dbReference type="RefSeq" id="WP_238226750.1">
    <property type="nucleotide sequence ID" value="NZ_BPQD01000020.1"/>
</dbReference>
<evidence type="ECO:0000313" key="2">
    <source>
        <dbReference type="Proteomes" id="UP001224644"/>
    </source>
</evidence>
<dbReference type="EMBL" id="JAUFPX010000017">
    <property type="protein sequence ID" value="MDN3592284.1"/>
    <property type="molecule type" value="Genomic_DNA"/>
</dbReference>
<dbReference type="GO" id="GO:0003677">
    <property type="term" value="F:DNA binding"/>
    <property type="evidence" value="ECO:0007669"/>
    <property type="project" value="UniProtKB-KW"/>
</dbReference>
<proteinExistence type="predicted"/>